<proteinExistence type="predicted"/>
<keyword evidence="1 3" id="KW-0808">Transferase</keyword>
<sequence>MVESGTLPFYDRTMVKDPNGLASVFWNHVGKIKFEGSQRQLSTNKVIATFILGQSHVQQLKKWVLSQCPTSSHVSTFTVTCAYVWTCMIAELSCSPHCLQPTLVTAWYHALQLQNKGTDGDNGFIVAAKTIGEAIQERLRKKEGVLKDAEKWISEFETRKEDRIVESQDHQESFEIGLSLPKIKMDAFEDIFANGFQV</sequence>
<name>A0A438IEL0_VITVI</name>
<dbReference type="InterPro" id="IPR023213">
    <property type="entry name" value="CAT-like_dom_sf"/>
</dbReference>
<evidence type="ECO:0000256" key="2">
    <source>
        <dbReference type="ARBA" id="ARBA00023315"/>
    </source>
</evidence>
<reference evidence="3 4" key="1">
    <citation type="journal article" date="2018" name="PLoS Genet.">
        <title>Population sequencing reveals clonal diversity and ancestral inbreeding in the grapevine cultivar Chardonnay.</title>
        <authorList>
            <person name="Roach M.J."/>
            <person name="Johnson D.L."/>
            <person name="Bohlmann J."/>
            <person name="van Vuuren H.J."/>
            <person name="Jones S.J."/>
            <person name="Pretorius I.S."/>
            <person name="Schmidt S.A."/>
            <person name="Borneman A.R."/>
        </authorList>
    </citation>
    <scope>NUCLEOTIDE SEQUENCE [LARGE SCALE GENOMIC DNA]</scope>
    <source>
        <strain evidence="4">cv. Chardonnay</strain>
        <tissue evidence="3">Leaf</tissue>
    </source>
</reference>
<dbReference type="Proteomes" id="UP000288805">
    <property type="component" value="Unassembled WGS sequence"/>
</dbReference>
<dbReference type="AlphaFoldDB" id="A0A438IEL0"/>
<dbReference type="GO" id="GO:0016747">
    <property type="term" value="F:acyltransferase activity, transferring groups other than amino-acyl groups"/>
    <property type="evidence" value="ECO:0007669"/>
    <property type="project" value="UniProtKB-ARBA"/>
</dbReference>
<dbReference type="EMBL" id="QGNW01000116">
    <property type="protein sequence ID" value="RVW95161.1"/>
    <property type="molecule type" value="Genomic_DNA"/>
</dbReference>
<organism evidence="3 4">
    <name type="scientific">Vitis vinifera</name>
    <name type="common">Grape</name>
    <dbReference type="NCBI Taxonomy" id="29760"/>
    <lineage>
        <taxon>Eukaryota</taxon>
        <taxon>Viridiplantae</taxon>
        <taxon>Streptophyta</taxon>
        <taxon>Embryophyta</taxon>
        <taxon>Tracheophyta</taxon>
        <taxon>Spermatophyta</taxon>
        <taxon>Magnoliopsida</taxon>
        <taxon>eudicotyledons</taxon>
        <taxon>Gunneridae</taxon>
        <taxon>Pentapetalae</taxon>
        <taxon>rosids</taxon>
        <taxon>Vitales</taxon>
        <taxon>Vitaceae</taxon>
        <taxon>Viteae</taxon>
        <taxon>Vitis</taxon>
    </lineage>
</organism>
<comment type="caution">
    <text evidence="3">The sequence shown here is derived from an EMBL/GenBank/DDBJ whole genome shotgun (WGS) entry which is preliminary data.</text>
</comment>
<dbReference type="Gene3D" id="3.30.559.10">
    <property type="entry name" value="Chloramphenicol acetyltransferase-like domain"/>
    <property type="match status" value="1"/>
</dbReference>
<gene>
    <name evidence="3" type="primary">ANTA_3</name>
    <name evidence="3" type="ORF">CK203_025503</name>
</gene>
<evidence type="ECO:0000313" key="3">
    <source>
        <dbReference type="EMBL" id="RVW95161.1"/>
    </source>
</evidence>
<dbReference type="InterPro" id="IPR051504">
    <property type="entry name" value="Plant_metabolite_acyltrans"/>
</dbReference>
<evidence type="ECO:0000313" key="4">
    <source>
        <dbReference type="Proteomes" id="UP000288805"/>
    </source>
</evidence>
<keyword evidence="2 3" id="KW-0012">Acyltransferase</keyword>
<protein>
    <submittedName>
        <fullName evidence="3">Anthocyanin 5-aromatic acyltransferase</fullName>
    </submittedName>
</protein>
<accession>A0A438IEL0</accession>
<evidence type="ECO:0000256" key="1">
    <source>
        <dbReference type="ARBA" id="ARBA00022679"/>
    </source>
</evidence>
<dbReference type="PANTHER" id="PTHR31625">
    <property type="match status" value="1"/>
</dbReference>